<dbReference type="PANTHER" id="PTHR43464">
    <property type="entry name" value="METHYLTRANSFERASE"/>
    <property type="match status" value="1"/>
</dbReference>
<dbReference type="Pfam" id="PF13847">
    <property type="entry name" value="Methyltransf_31"/>
    <property type="match status" value="1"/>
</dbReference>
<protein>
    <submittedName>
        <fullName evidence="2">Ubiquinone/menaquinone biosynthesis C-methylase UbiE</fullName>
    </submittedName>
</protein>
<dbReference type="GO" id="GO:0032259">
    <property type="term" value="P:methylation"/>
    <property type="evidence" value="ECO:0007669"/>
    <property type="project" value="UniProtKB-KW"/>
</dbReference>
<evidence type="ECO:0000259" key="1">
    <source>
        <dbReference type="Pfam" id="PF13847"/>
    </source>
</evidence>
<gene>
    <name evidence="2" type="ORF">SAMN05421853_106243</name>
</gene>
<feature type="domain" description="Methyltransferase" evidence="1">
    <location>
        <begin position="45"/>
        <end position="153"/>
    </location>
</feature>
<keyword evidence="3" id="KW-1185">Reference proteome</keyword>
<dbReference type="Gene3D" id="3.40.50.150">
    <property type="entry name" value="Vaccinia Virus protein VP39"/>
    <property type="match status" value="1"/>
</dbReference>
<accession>A0A1I5YT59</accession>
<evidence type="ECO:0000313" key="3">
    <source>
        <dbReference type="Proteomes" id="UP000243106"/>
    </source>
</evidence>
<dbReference type="Proteomes" id="UP000243106">
    <property type="component" value="Unassembled WGS sequence"/>
</dbReference>
<dbReference type="STRING" id="93684.SAMN05421853_106243"/>
<keyword evidence="2" id="KW-0830">Ubiquinone</keyword>
<sequence length="281" mass="30228">MSRPNAAQVEFWGGDPGRRWVTHHADLDHLHRGVAELVLETAELTPGMRVVDIGCGGGALTLAAADRVGSGGEVLGLDISATLLKLAEETRREAGTANARFVEADAQTYAFDDAFDRVISRFGVMFFDDFDAGFANLRAALAPGGRLVAATWAPAEHNPWFSDARRVAVERLGAPPAGDPDAPGPMALRDPERIDVILKRAGFGDVEISQRDITLTHPEGWTAMERLLPAIGPIPSVLRDRNDSDADLATILATLRAEWQPYLATGPLNLPGRINLVTAIR</sequence>
<dbReference type="PANTHER" id="PTHR43464:SF83">
    <property type="entry name" value="MALONYL-[ACYL-CARRIER PROTEIN] O-METHYLTRANSFERASE"/>
    <property type="match status" value="1"/>
</dbReference>
<dbReference type="CDD" id="cd02440">
    <property type="entry name" value="AdoMet_MTases"/>
    <property type="match status" value="1"/>
</dbReference>
<dbReference type="GO" id="GO:0008168">
    <property type="term" value="F:methyltransferase activity"/>
    <property type="evidence" value="ECO:0007669"/>
    <property type="project" value="UniProtKB-KW"/>
</dbReference>
<dbReference type="RefSeq" id="WP_093011761.1">
    <property type="nucleotide sequence ID" value="NZ_FOXV01000006.1"/>
</dbReference>
<dbReference type="InterPro" id="IPR025714">
    <property type="entry name" value="Methyltranfer_dom"/>
</dbReference>
<keyword evidence="2" id="KW-0808">Transferase</keyword>
<keyword evidence="2" id="KW-0489">Methyltransferase</keyword>
<evidence type="ECO:0000313" key="2">
    <source>
        <dbReference type="EMBL" id="SFQ47300.1"/>
    </source>
</evidence>
<dbReference type="EMBL" id="FOXV01000006">
    <property type="protein sequence ID" value="SFQ47300.1"/>
    <property type="molecule type" value="Genomic_DNA"/>
</dbReference>
<reference evidence="3" key="1">
    <citation type="submission" date="2016-10" db="EMBL/GenBank/DDBJ databases">
        <authorList>
            <person name="Varghese N."/>
            <person name="Submissions S."/>
        </authorList>
    </citation>
    <scope>NUCLEOTIDE SEQUENCE [LARGE SCALE GENOMIC DNA]</scope>
    <source>
        <strain evidence="3">JCM 10271</strain>
    </source>
</reference>
<dbReference type="SUPFAM" id="SSF53335">
    <property type="entry name" value="S-adenosyl-L-methionine-dependent methyltransferases"/>
    <property type="match status" value="1"/>
</dbReference>
<dbReference type="AlphaFoldDB" id="A0A1I5YT59"/>
<proteinExistence type="predicted"/>
<name>A0A1I5YT59_9RHOB</name>
<dbReference type="InterPro" id="IPR029063">
    <property type="entry name" value="SAM-dependent_MTases_sf"/>
</dbReference>
<organism evidence="2 3">
    <name type="scientific">Roseivivax halotolerans</name>
    <dbReference type="NCBI Taxonomy" id="93684"/>
    <lineage>
        <taxon>Bacteria</taxon>
        <taxon>Pseudomonadati</taxon>
        <taxon>Pseudomonadota</taxon>
        <taxon>Alphaproteobacteria</taxon>
        <taxon>Rhodobacterales</taxon>
        <taxon>Roseobacteraceae</taxon>
        <taxon>Roseivivax</taxon>
    </lineage>
</organism>